<protein>
    <submittedName>
        <fullName evidence="2">Uncharacterized protein</fullName>
    </submittedName>
</protein>
<proteinExistence type="predicted"/>
<dbReference type="EMBL" id="QRAV01000035">
    <property type="protein sequence ID" value="RDL12654.1"/>
    <property type="molecule type" value="Genomic_DNA"/>
</dbReference>
<organism evidence="2 3">
    <name type="scientific">Pseudomonas jessenii</name>
    <dbReference type="NCBI Taxonomy" id="77298"/>
    <lineage>
        <taxon>Bacteria</taxon>
        <taxon>Pseudomonadati</taxon>
        <taxon>Pseudomonadota</taxon>
        <taxon>Gammaproteobacteria</taxon>
        <taxon>Pseudomonadales</taxon>
        <taxon>Pseudomonadaceae</taxon>
        <taxon>Pseudomonas</taxon>
    </lineage>
</organism>
<evidence type="ECO:0000313" key="3">
    <source>
        <dbReference type="Proteomes" id="UP000255365"/>
    </source>
</evidence>
<comment type="caution">
    <text evidence="2">The sequence shown here is derived from an EMBL/GenBank/DDBJ whole genome shotgun (WGS) entry which is preliminary data.</text>
</comment>
<dbReference type="AlphaFoldDB" id="A0A370S0D9"/>
<name>A0A370S0D9_PSEJE</name>
<accession>A0A370S0D9</accession>
<gene>
    <name evidence="2" type="ORF">DEU51_1354</name>
</gene>
<reference evidence="2 3" key="1">
    <citation type="submission" date="2018-07" db="EMBL/GenBank/DDBJ databases">
        <title>Genome sequencing of rice bacterial endophytes.</title>
        <authorList>
            <person name="Venturi V."/>
        </authorList>
    </citation>
    <scope>NUCLEOTIDE SEQUENCE [LARGE SCALE GENOMIC DNA]</scope>
    <source>
        <strain evidence="2 3">E2333</strain>
    </source>
</reference>
<evidence type="ECO:0000256" key="1">
    <source>
        <dbReference type="SAM" id="MobiDB-lite"/>
    </source>
</evidence>
<feature type="region of interest" description="Disordered" evidence="1">
    <location>
        <begin position="1"/>
        <end position="35"/>
    </location>
</feature>
<feature type="non-terminal residue" evidence="2">
    <location>
        <position position="35"/>
    </location>
</feature>
<dbReference type="Proteomes" id="UP000255365">
    <property type="component" value="Unassembled WGS sequence"/>
</dbReference>
<sequence length="35" mass="3673">MTTSTPPDNTVLVLYPPKVNGQTEPVEGAHIGVPL</sequence>
<evidence type="ECO:0000313" key="2">
    <source>
        <dbReference type="EMBL" id="RDL12654.1"/>
    </source>
</evidence>